<proteinExistence type="predicted"/>
<sequence length="204" mass="22672">MIQSASSLGGSYHALCRGLSLSVWSNYVDANSRALHEASEILGKETDCSSIQKRTDLKFKQEWNMTSVSSFLGSRSPLPSCVRARPHTLDTSSFDEDCGEHLSPADLMVYFHMREGSCEGSGKQDDGGMGSSSSWSLYDNGEKDSFLTPLTRKRRRAASPQHQSVFHHLDQDSDSQFSVTSSVISRQNSLAYAEWMEERRTSIS</sequence>
<organism evidence="2 3">
    <name type="scientific">Angomonas deanei</name>
    <dbReference type="NCBI Taxonomy" id="59799"/>
    <lineage>
        <taxon>Eukaryota</taxon>
        <taxon>Discoba</taxon>
        <taxon>Euglenozoa</taxon>
        <taxon>Kinetoplastea</taxon>
        <taxon>Metakinetoplastina</taxon>
        <taxon>Trypanosomatida</taxon>
        <taxon>Trypanosomatidae</taxon>
        <taxon>Strigomonadinae</taxon>
        <taxon>Angomonas</taxon>
    </lineage>
</organism>
<protein>
    <submittedName>
        <fullName evidence="2">Uncharacterized protein</fullName>
    </submittedName>
</protein>
<reference evidence="2 3" key="1">
    <citation type="submission" date="2020-08" db="EMBL/GenBank/DDBJ databases">
        <authorList>
            <person name="Newling K."/>
            <person name="Davey J."/>
            <person name="Forrester S."/>
        </authorList>
    </citation>
    <scope>NUCLEOTIDE SEQUENCE [LARGE SCALE GENOMIC DNA]</scope>
    <source>
        <strain evidence="3">Crithidia deanei Carvalho (ATCC PRA-265)</strain>
    </source>
</reference>
<evidence type="ECO:0000256" key="1">
    <source>
        <dbReference type="SAM" id="MobiDB-lite"/>
    </source>
</evidence>
<evidence type="ECO:0000313" key="2">
    <source>
        <dbReference type="EMBL" id="CAD2219079.1"/>
    </source>
</evidence>
<dbReference type="EMBL" id="LR877156">
    <property type="protein sequence ID" value="CAD2219079.1"/>
    <property type="molecule type" value="Genomic_DNA"/>
</dbReference>
<evidence type="ECO:0000313" key="3">
    <source>
        <dbReference type="Proteomes" id="UP000515908"/>
    </source>
</evidence>
<gene>
    <name evidence="2" type="ORF">ADEAN_000657200</name>
</gene>
<keyword evidence="3" id="KW-1185">Reference proteome</keyword>
<feature type="region of interest" description="Disordered" evidence="1">
    <location>
        <begin position="153"/>
        <end position="174"/>
    </location>
</feature>
<name>A0A7G2CI41_9TRYP</name>
<dbReference type="AlphaFoldDB" id="A0A7G2CI41"/>
<accession>A0A7G2CI41</accession>
<dbReference type="Proteomes" id="UP000515908">
    <property type="component" value="Chromosome 12"/>
</dbReference>
<dbReference type="VEuPathDB" id="TriTrypDB:ADEAN_000657200"/>